<organism evidence="2 3">
    <name type="scientific">Silvanigrella paludirubra</name>
    <dbReference type="NCBI Taxonomy" id="2499159"/>
    <lineage>
        <taxon>Bacteria</taxon>
        <taxon>Pseudomonadati</taxon>
        <taxon>Bdellovibrionota</taxon>
        <taxon>Oligoflexia</taxon>
        <taxon>Silvanigrellales</taxon>
        <taxon>Silvanigrellaceae</taxon>
        <taxon>Silvanigrella</taxon>
    </lineage>
</organism>
<sequence>MENENKLNKETSPYLLQHKNNPVNWFPWCEEAFEKARQENKPIFLSIGYSSCHWCHVMAHESFEDFETAKLMNELFINIKVDREERPDIDEIYMEAVMLITKHGGWPLSVFLTPDLKPFYGGTYFPLESKNNYPSFKDVLKTISKFYLENNQETEERSSKIIHYLNESKMESSLVKLENHISDQNITIDKIVDHLLPTYNSLLELLEMDADKINGGFGNAPKFPQPSKISAMLLSNNKHNKAHAILTLDKIRCGGIIDQIGGGISRYSVDNKWLVPHFEKMLYDNAQMLTLYAIASNLLKENNKDLSLEFQKVSESIFEYLERDLKCKKSGLYFSAEDADSEGEEGLFYTFLESEFIEIFKNNYELLEFAKRLYKVTNNGNFEGTNILTIPNDFKKFCDEISISVEDGKAFYSEIRKILFNERNKRVRPGLDNKCLLSWNSLTATALIQSSITLNNSDFLKQGLSLIQNIFKYFKSPQGYFHVYTNGHAKISPFVDDLGFLLEACIESILITGCESLIKEILEIIKTIHKNYVDPISGTLYYSRNDKDLINRPIKFEDNVIYSANSAIFGSLTKFILWLGSTDNYNKISSSDHKMIESLALISVSNTVILSQKIPTACAQMLQKIKFLEYKNVIIINNKNNISVPLQNFHSAYSACVNHLNDYSILGGVLNSKYELENIHDYIKELFAPNFEVEYSFCNKKGCTLPTKNLLELFSRFED</sequence>
<proteinExistence type="predicted"/>
<dbReference type="SUPFAM" id="SSF48208">
    <property type="entry name" value="Six-hairpin glycosidases"/>
    <property type="match status" value="1"/>
</dbReference>
<dbReference type="InterPro" id="IPR036249">
    <property type="entry name" value="Thioredoxin-like_sf"/>
</dbReference>
<dbReference type="AlphaFoldDB" id="A0A6N6VS41"/>
<evidence type="ECO:0000259" key="1">
    <source>
        <dbReference type="Pfam" id="PF03190"/>
    </source>
</evidence>
<gene>
    <name evidence="2" type="ORF">GCL60_07865</name>
</gene>
<dbReference type="InterPro" id="IPR008928">
    <property type="entry name" value="6-hairpin_glycosidase_sf"/>
</dbReference>
<accession>A0A6N6VS41</accession>
<dbReference type="OrthoDB" id="9762614at2"/>
<evidence type="ECO:0000313" key="2">
    <source>
        <dbReference type="EMBL" id="KAB8038770.1"/>
    </source>
</evidence>
<dbReference type="Gene3D" id="3.40.30.10">
    <property type="entry name" value="Glutaredoxin"/>
    <property type="match status" value="1"/>
</dbReference>
<dbReference type="InterPro" id="IPR024705">
    <property type="entry name" value="Ssp411"/>
</dbReference>
<dbReference type="SUPFAM" id="SSF52833">
    <property type="entry name" value="Thioredoxin-like"/>
    <property type="match status" value="1"/>
</dbReference>
<dbReference type="PIRSF" id="PIRSF006402">
    <property type="entry name" value="UCP006402_thioredoxin"/>
    <property type="match status" value="1"/>
</dbReference>
<feature type="domain" description="Spermatogenesis-associated protein 20-like TRX" evidence="1">
    <location>
        <begin position="4"/>
        <end position="165"/>
    </location>
</feature>
<comment type="caution">
    <text evidence="2">The sequence shown here is derived from an EMBL/GenBank/DDBJ whole genome shotgun (WGS) entry which is preliminary data.</text>
</comment>
<dbReference type="Proteomes" id="UP000437748">
    <property type="component" value="Unassembled WGS sequence"/>
</dbReference>
<dbReference type="PANTHER" id="PTHR42899:SF1">
    <property type="entry name" value="SPERMATOGENESIS-ASSOCIATED PROTEIN 20"/>
    <property type="match status" value="1"/>
</dbReference>
<protein>
    <submittedName>
        <fullName evidence="2">DUF255 domain-containing protein</fullName>
    </submittedName>
</protein>
<dbReference type="Pfam" id="PF03190">
    <property type="entry name" value="Thioredox_DsbH"/>
    <property type="match status" value="1"/>
</dbReference>
<dbReference type="CDD" id="cd02955">
    <property type="entry name" value="SSP411"/>
    <property type="match status" value="1"/>
</dbReference>
<evidence type="ECO:0000313" key="3">
    <source>
        <dbReference type="Proteomes" id="UP000437748"/>
    </source>
</evidence>
<dbReference type="PANTHER" id="PTHR42899">
    <property type="entry name" value="SPERMATOGENESIS-ASSOCIATED PROTEIN 20"/>
    <property type="match status" value="1"/>
</dbReference>
<dbReference type="RefSeq" id="WP_153420084.1">
    <property type="nucleotide sequence ID" value="NZ_WFLM01000003.1"/>
</dbReference>
<dbReference type="GO" id="GO:0005975">
    <property type="term" value="P:carbohydrate metabolic process"/>
    <property type="evidence" value="ECO:0007669"/>
    <property type="project" value="InterPro"/>
</dbReference>
<dbReference type="EMBL" id="WFLM01000003">
    <property type="protein sequence ID" value="KAB8038770.1"/>
    <property type="molecule type" value="Genomic_DNA"/>
</dbReference>
<reference evidence="2 3" key="1">
    <citation type="submission" date="2019-10" db="EMBL/GenBank/DDBJ databases">
        <title>New species of Slilvanegrellaceae.</title>
        <authorList>
            <person name="Pitt A."/>
            <person name="Hahn M.W."/>
        </authorList>
    </citation>
    <scope>NUCLEOTIDE SEQUENCE [LARGE SCALE GENOMIC DNA]</scope>
    <source>
        <strain evidence="2 3">SP-Ram-0.45-NSY-1</strain>
    </source>
</reference>
<keyword evidence="3" id="KW-1185">Reference proteome</keyword>
<name>A0A6N6VS41_9BACT</name>
<dbReference type="InterPro" id="IPR004879">
    <property type="entry name" value="Ssp411-like_TRX"/>
</dbReference>